<evidence type="ECO:0000313" key="4">
    <source>
        <dbReference type="Proteomes" id="UP000689195"/>
    </source>
</evidence>
<keyword evidence="2" id="KW-0687">Ribonucleoprotein</keyword>
<dbReference type="PANTHER" id="PTHR15588">
    <property type="entry name" value="LSM1"/>
    <property type="match status" value="1"/>
</dbReference>
<keyword evidence="4" id="KW-1185">Reference proteome</keyword>
<evidence type="ECO:0000256" key="2">
    <source>
        <dbReference type="ARBA" id="ARBA00023274"/>
    </source>
</evidence>
<dbReference type="GO" id="GO:0071011">
    <property type="term" value="C:precatalytic spliceosome"/>
    <property type="evidence" value="ECO:0007669"/>
    <property type="project" value="TreeGrafter"/>
</dbReference>
<evidence type="ECO:0000313" key="3">
    <source>
        <dbReference type="EMBL" id="CAD8205592.1"/>
    </source>
</evidence>
<dbReference type="GO" id="GO:0003729">
    <property type="term" value="F:mRNA binding"/>
    <property type="evidence" value="ECO:0007669"/>
    <property type="project" value="TreeGrafter"/>
</dbReference>
<organism evidence="3 4">
    <name type="scientific">Paramecium pentaurelia</name>
    <dbReference type="NCBI Taxonomy" id="43138"/>
    <lineage>
        <taxon>Eukaryota</taxon>
        <taxon>Sar</taxon>
        <taxon>Alveolata</taxon>
        <taxon>Ciliophora</taxon>
        <taxon>Intramacronucleata</taxon>
        <taxon>Oligohymenophorea</taxon>
        <taxon>Peniculida</taxon>
        <taxon>Parameciidae</taxon>
        <taxon>Paramecium</taxon>
    </lineage>
</organism>
<gene>
    <name evidence="3" type="ORF">PPENT_87.1.T1410056</name>
</gene>
<dbReference type="InterPro" id="IPR044642">
    <property type="entry name" value="PTHR15588"/>
</dbReference>
<name>A0A8S1XZK6_9CILI</name>
<proteinExistence type="predicted"/>
<sequence length="87" mass="9718">MYKEGVNPFEIMLNKKVQAITTDGRVFCGEERVYSLETGVQFLNAGLQVIRGDTVAVLGEINLEKEKSIDFDKVKANQLAPIFSNTH</sequence>
<dbReference type="Proteomes" id="UP000689195">
    <property type="component" value="Unassembled WGS sequence"/>
</dbReference>
<dbReference type="OrthoDB" id="10263346at2759"/>
<reference evidence="3" key="1">
    <citation type="submission" date="2021-01" db="EMBL/GenBank/DDBJ databases">
        <authorList>
            <consortium name="Genoscope - CEA"/>
            <person name="William W."/>
        </authorList>
    </citation>
    <scope>NUCLEOTIDE SEQUENCE</scope>
</reference>
<dbReference type="GO" id="GO:0000398">
    <property type="term" value="P:mRNA splicing, via spliceosome"/>
    <property type="evidence" value="ECO:0007669"/>
    <property type="project" value="TreeGrafter"/>
</dbReference>
<accession>A0A8S1XZK6</accession>
<keyword evidence="1" id="KW-0694">RNA-binding</keyword>
<dbReference type="EMBL" id="CAJJDO010000141">
    <property type="protein sequence ID" value="CAD8205592.1"/>
    <property type="molecule type" value="Genomic_DNA"/>
</dbReference>
<protein>
    <submittedName>
        <fullName evidence="3">Uncharacterized protein</fullName>
    </submittedName>
</protein>
<dbReference type="PANTHER" id="PTHR15588:SF9">
    <property type="entry name" value="U6 SNRNA-ASSOCIATED SM-LIKE PROTEIN LSM8"/>
    <property type="match status" value="1"/>
</dbReference>
<dbReference type="GO" id="GO:0046540">
    <property type="term" value="C:U4/U6 x U5 tri-snRNP complex"/>
    <property type="evidence" value="ECO:0007669"/>
    <property type="project" value="TreeGrafter"/>
</dbReference>
<dbReference type="GO" id="GO:0005688">
    <property type="term" value="C:U6 snRNP"/>
    <property type="evidence" value="ECO:0007669"/>
    <property type="project" value="TreeGrafter"/>
</dbReference>
<comment type="caution">
    <text evidence="3">The sequence shown here is derived from an EMBL/GenBank/DDBJ whole genome shotgun (WGS) entry which is preliminary data.</text>
</comment>
<dbReference type="AlphaFoldDB" id="A0A8S1XZK6"/>
<evidence type="ECO:0000256" key="1">
    <source>
        <dbReference type="ARBA" id="ARBA00022884"/>
    </source>
</evidence>